<evidence type="ECO:0000259" key="2">
    <source>
        <dbReference type="PROSITE" id="PS51742"/>
    </source>
</evidence>
<dbReference type="EMBL" id="JANQDX010000017">
    <property type="protein sequence ID" value="KAL0909049.1"/>
    <property type="molecule type" value="Genomic_DNA"/>
</dbReference>
<keyword evidence="4" id="KW-1185">Reference proteome</keyword>
<dbReference type="PANTHER" id="PTHR31100:SF69">
    <property type="entry name" value="AT-HOOK MOTIF NUCLEAR-LOCALIZED PROTEIN 17-RELATED"/>
    <property type="match status" value="1"/>
</dbReference>
<dbReference type="Proteomes" id="UP001552299">
    <property type="component" value="Unassembled WGS sequence"/>
</dbReference>
<protein>
    <recommendedName>
        <fullName evidence="2">PPC domain-containing protein</fullName>
    </recommendedName>
</protein>
<dbReference type="PROSITE" id="PS51742">
    <property type="entry name" value="PPC"/>
    <property type="match status" value="1"/>
</dbReference>
<comment type="caution">
    <text evidence="3">The sequence shown here is derived from an EMBL/GenBank/DDBJ whole genome shotgun (WGS) entry which is preliminary data.</text>
</comment>
<accession>A0ABD0U8E3</accession>
<dbReference type="Gene3D" id="3.30.1330.80">
    <property type="entry name" value="Hypothetical protein, similar to alpha- acetolactate decarboxylase, domain 2"/>
    <property type="match status" value="1"/>
</dbReference>
<organism evidence="3 4">
    <name type="scientific">Dendrobium thyrsiflorum</name>
    <name type="common">Pinecone-like raceme dendrobium</name>
    <name type="synonym">Orchid</name>
    <dbReference type="NCBI Taxonomy" id="117978"/>
    <lineage>
        <taxon>Eukaryota</taxon>
        <taxon>Viridiplantae</taxon>
        <taxon>Streptophyta</taxon>
        <taxon>Embryophyta</taxon>
        <taxon>Tracheophyta</taxon>
        <taxon>Spermatophyta</taxon>
        <taxon>Magnoliopsida</taxon>
        <taxon>Liliopsida</taxon>
        <taxon>Asparagales</taxon>
        <taxon>Orchidaceae</taxon>
        <taxon>Epidendroideae</taxon>
        <taxon>Malaxideae</taxon>
        <taxon>Dendrobiinae</taxon>
        <taxon>Dendrobium</taxon>
    </lineage>
</organism>
<evidence type="ECO:0000313" key="3">
    <source>
        <dbReference type="EMBL" id="KAL0909049.1"/>
    </source>
</evidence>
<dbReference type="InterPro" id="IPR005175">
    <property type="entry name" value="PPC_dom"/>
</dbReference>
<dbReference type="Pfam" id="PF03479">
    <property type="entry name" value="PCC"/>
    <property type="match status" value="1"/>
</dbReference>
<dbReference type="SUPFAM" id="SSF117856">
    <property type="entry name" value="AF0104/ALDC/Ptd012-like"/>
    <property type="match status" value="1"/>
</dbReference>
<dbReference type="InterPro" id="IPR014476">
    <property type="entry name" value="AHL15-29"/>
</dbReference>
<gene>
    <name evidence="3" type="ORF">M5K25_023571</name>
</gene>
<proteinExistence type="predicted"/>
<sequence>MQKEPIRIESISVPYIPRLRCSDLVKSFPTFPSQLLVAIDNLSAMKRDGGDSFSPEVNSRSTAAAGDGSSIEQSAKRPRGRPVGSKNKLKPPVIITCDSEPGSALRTHVLEIPGGRDVAECLAAFASGRGICLCVLAGSGPISTATIRQTSPSSAALTFRGRFDLISLSATFLIAGGGGGNMSVSLAGPQGQVIGGAVVGPLVAAGKVMVVAAVFSDPIFHRLPELEAEASGSVSGGEESERSRAAEKKEEEGRSGYAVRGLQTSAKDDDGAARFGGGQFGDDGVWAPATRPPAY</sequence>
<evidence type="ECO:0000256" key="1">
    <source>
        <dbReference type="SAM" id="MobiDB-lite"/>
    </source>
</evidence>
<dbReference type="AlphaFoldDB" id="A0ABD0U8E3"/>
<dbReference type="CDD" id="cd11378">
    <property type="entry name" value="DUF296"/>
    <property type="match status" value="1"/>
</dbReference>
<name>A0ABD0U8E3_DENTH</name>
<dbReference type="PANTHER" id="PTHR31100">
    <property type="entry name" value="AT-HOOK MOTIF NUCLEAR-LOCALIZED PROTEIN 15"/>
    <property type="match status" value="1"/>
</dbReference>
<feature type="compositionally biased region" description="Basic and acidic residues" evidence="1">
    <location>
        <begin position="239"/>
        <end position="254"/>
    </location>
</feature>
<evidence type="ECO:0000313" key="4">
    <source>
        <dbReference type="Proteomes" id="UP001552299"/>
    </source>
</evidence>
<reference evidence="3 4" key="1">
    <citation type="journal article" date="2024" name="Plant Biotechnol. J.">
        <title>Dendrobium thyrsiflorum genome and its molecular insights into genes involved in important horticultural traits.</title>
        <authorList>
            <person name="Chen B."/>
            <person name="Wang J.Y."/>
            <person name="Zheng P.J."/>
            <person name="Li K.L."/>
            <person name="Liang Y.M."/>
            <person name="Chen X.F."/>
            <person name="Zhang C."/>
            <person name="Zhao X."/>
            <person name="He X."/>
            <person name="Zhang G.Q."/>
            <person name="Liu Z.J."/>
            <person name="Xu Q."/>
        </authorList>
    </citation>
    <scope>NUCLEOTIDE SEQUENCE [LARGE SCALE GENOMIC DNA]</scope>
    <source>
        <strain evidence="3">GZMU011</strain>
    </source>
</reference>
<feature type="region of interest" description="Disordered" evidence="1">
    <location>
        <begin position="228"/>
        <end position="295"/>
    </location>
</feature>
<feature type="domain" description="PPC" evidence="2">
    <location>
        <begin position="102"/>
        <end position="236"/>
    </location>
</feature>
<feature type="region of interest" description="Disordered" evidence="1">
    <location>
        <begin position="49"/>
        <end position="92"/>
    </location>
</feature>